<dbReference type="SMART" id="SM00950">
    <property type="entry name" value="Piwi"/>
    <property type="match status" value="1"/>
</dbReference>
<dbReference type="OMA" id="DEQIHER"/>
<dbReference type="Gene3D" id="2.170.260.10">
    <property type="entry name" value="paz domain"/>
    <property type="match status" value="1"/>
</dbReference>
<dbReference type="SUPFAM" id="SSF53098">
    <property type="entry name" value="Ribonuclease H-like"/>
    <property type="match status" value="1"/>
</dbReference>
<sequence length="1095" mass="124774">MSYNRGGGGNFNDDRQSQHSGGRSQHGGSQHGGSQHGGSQHGDRRDDYHDQRGGGDYRHGGGSRQGGGYHQGDNLSRQMGQMNMGRDDNRGRGGHGGNRYSEQGPPRPRFERSTAGVANPGDLAGSAHYPRQPVAKKDMMHTKQEFYERPAGKSVFEGKVGKKTELWTNHALVHLPTEKYLIHEYNIEVFNNKKVLNKKEEVSPIFHEIRNSPEGRKQWPRSSDFIFNDVNLLWTIDQLPYAQGEIRDKRKSILYKYTRSFEFGEGITQGDSQLLSTLIDAIATARCRYPKTCRNKYTVYKRSMFMILDHKPPELESFDNAPLFMQVRNGMDARMGLSIGIRLNLRAGITACYDCKYQNNATVPFQMTPIFQYLTPCSLVQAIRLFVSSLISLLMQLSVMKSSRQAMINKKNMMKVLHKMKLCYSLDNVNPPQKRDFKFYDLTTPADRLSFTNEKGVSMTVAEYYLNEKNIRLRYPNLPCVQKKPSKANQNRLIAFPMELVSLLAEPKRYEGATTTEMKADMVRWTTFTAKQRRLVLQHVISQNRIGDVPPVVDNSDVHMKRHGVTIDKEMLSVNATILPAPTVVYGENVKFYDEHSVGDWKAIDHIPIRKVLEDSVYLRNKDPSAPKLKKRLLGSILKIGAPASNAPMDFDDTCYHNLMKALEAAGQPVVWENEDMGQAAIQGVIEFNQSRDQPAVIYNYFVDLMTNIDEKYKKEDEIIIPICFVLFERRFTTLVNTTNHIRNDYNLMKYLADIHLGIFTQGMLHDTFQNIGSTPSTCKFTRLLVEKILGKVGTTHRKLEREGDHKSWTKVTEPKEPTLFLGVDVSHPSPRDRDDPDAGVRKMSVASVVGNIDLDCNEYRASSKIQSVGLERIVMLQNEVRNRITDFTIHNGIRPAHIVVYRDGLSEGDFQRTLYEERIAIENACISIDAAFQPTITYIVVTKRHHTRFFLKDELDGIEEQGFNIRPGTLVEDTVTTKNYYDFFLATQVGEMGLVRPTHYYVLWNTWKCLPTFWPTVTHALTYTFCRSTTTVALPAPVLYAHLAAKRAKETLDGALVTFGMRDNKEFDMDVYQDVAILNENINNHQRLDGMVFV</sequence>
<feature type="compositionally biased region" description="Gly residues" evidence="2">
    <location>
        <begin position="60"/>
        <end position="70"/>
    </location>
</feature>
<dbReference type="SUPFAM" id="SSF101690">
    <property type="entry name" value="PAZ domain"/>
    <property type="match status" value="1"/>
</dbReference>
<feature type="compositionally biased region" description="Low complexity" evidence="2">
    <location>
        <begin position="18"/>
        <end position="28"/>
    </location>
</feature>
<evidence type="ECO:0000256" key="1">
    <source>
        <dbReference type="RuleBase" id="RU361178"/>
    </source>
</evidence>
<feature type="domain" description="Piwi" evidence="4">
    <location>
        <begin position="775"/>
        <end position="1054"/>
    </location>
</feature>
<dbReference type="PROSITE" id="PS50822">
    <property type="entry name" value="PIWI"/>
    <property type="match status" value="1"/>
</dbReference>
<dbReference type="OrthoDB" id="5971213at2759"/>
<protein>
    <submittedName>
        <fullName evidence="5">CRE-ERGO-1 protein</fullName>
    </submittedName>
</protein>
<dbReference type="InterPro" id="IPR003165">
    <property type="entry name" value="Piwi"/>
</dbReference>
<dbReference type="PANTHER" id="PTHR22891">
    <property type="entry name" value="EUKARYOTIC TRANSLATION INITIATION FACTOR 2C"/>
    <property type="match status" value="1"/>
</dbReference>
<gene>
    <name evidence="5" type="primary">Cre-ergo-1</name>
    <name evidence="5" type="ORF">CRE_18820</name>
</gene>
<evidence type="ECO:0000313" key="6">
    <source>
        <dbReference type="Proteomes" id="UP000008281"/>
    </source>
</evidence>
<dbReference type="Pfam" id="PF02171">
    <property type="entry name" value="Piwi"/>
    <property type="match status" value="1"/>
</dbReference>
<evidence type="ECO:0000313" key="5">
    <source>
        <dbReference type="EMBL" id="EFP00101.1"/>
    </source>
</evidence>
<feature type="region of interest" description="Disordered" evidence="2">
    <location>
        <begin position="1"/>
        <end position="132"/>
    </location>
</feature>
<dbReference type="InterPro" id="IPR003100">
    <property type="entry name" value="PAZ_dom"/>
</dbReference>
<reference evidence="5" key="1">
    <citation type="submission" date="2007-07" db="EMBL/GenBank/DDBJ databases">
        <title>PCAP assembly of the Caenorhabditis remanei genome.</title>
        <authorList>
            <consortium name="The Caenorhabditis remanei Sequencing Consortium"/>
            <person name="Wilson R.K."/>
        </authorList>
    </citation>
    <scope>NUCLEOTIDE SEQUENCE [LARGE SCALE GENOMIC DNA]</scope>
    <source>
        <strain evidence="5">PB4641</strain>
    </source>
</reference>
<name>E3LKP0_CAERE</name>
<evidence type="ECO:0000259" key="4">
    <source>
        <dbReference type="PROSITE" id="PS50822"/>
    </source>
</evidence>
<dbReference type="Pfam" id="PF02170">
    <property type="entry name" value="PAZ"/>
    <property type="match status" value="1"/>
</dbReference>
<dbReference type="EMBL" id="DS268410">
    <property type="protein sequence ID" value="EFP00101.1"/>
    <property type="molecule type" value="Genomic_DNA"/>
</dbReference>
<dbReference type="SMART" id="SM00949">
    <property type="entry name" value="PAZ"/>
    <property type="match status" value="1"/>
</dbReference>
<dbReference type="CDD" id="cd02846">
    <property type="entry name" value="PAZ_argonaute_like"/>
    <property type="match status" value="1"/>
</dbReference>
<keyword evidence="6" id="KW-1185">Reference proteome</keyword>
<evidence type="ECO:0000259" key="3">
    <source>
        <dbReference type="PROSITE" id="PS50821"/>
    </source>
</evidence>
<proteinExistence type="inferred from homology"/>
<feature type="compositionally biased region" description="Basic and acidic residues" evidence="2">
    <location>
        <begin position="41"/>
        <end position="59"/>
    </location>
</feature>
<feature type="domain" description="PAZ" evidence="3">
    <location>
        <begin position="389"/>
        <end position="505"/>
    </location>
</feature>
<dbReference type="FunCoup" id="E3LKP0">
    <property type="interactions" value="122"/>
</dbReference>
<feature type="compositionally biased region" description="Gly residues" evidence="2">
    <location>
        <begin position="1"/>
        <end position="10"/>
    </location>
</feature>
<feature type="compositionally biased region" description="Gly residues" evidence="2">
    <location>
        <begin position="29"/>
        <end position="40"/>
    </location>
</feature>
<dbReference type="InterPro" id="IPR012337">
    <property type="entry name" value="RNaseH-like_sf"/>
</dbReference>
<dbReference type="eggNOG" id="KOG1041">
    <property type="taxonomic scope" value="Eukaryota"/>
</dbReference>
<accession>E3LKP0</accession>
<dbReference type="AlphaFoldDB" id="E3LKP0"/>
<dbReference type="STRING" id="31234.E3LKP0"/>
<dbReference type="InterPro" id="IPR036397">
    <property type="entry name" value="RNaseH_sf"/>
</dbReference>
<dbReference type="HOGENOM" id="CLU_004544_4_3_1"/>
<dbReference type="GO" id="GO:0003723">
    <property type="term" value="F:RNA binding"/>
    <property type="evidence" value="ECO:0007669"/>
    <property type="project" value="InterPro"/>
</dbReference>
<comment type="similarity">
    <text evidence="1">Belongs to the argonaute family.</text>
</comment>
<organism evidence="6">
    <name type="scientific">Caenorhabditis remanei</name>
    <name type="common">Caenorhabditis vulgaris</name>
    <dbReference type="NCBI Taxonomy" id="31234"/>
    <lineage>
        <taxon>Eukaryota</taxon>
        <taxon>Metazoa</taxon>
        <taxon>Ecdysozoa</taxon>
        <taxon>Nematoda</taxon>
        <taxon>Chromadorea</taxon>
        <taxon>Rhabditida</taxon>
        <taxon>Rhabditina</taxon>
        <taxon>Rhabditomorpha</taxon>
        <taxon>Rhabditoidea</taxon>
        <taxon>Rhabditidae</taxon>
        <taxon>Peloderinae</taxon>
        <taxon>Caenorhabditis</taxon>
    </lineage>
</organism>
<dbReference type="PROSITE" id="PS50821">
    <property type="entry name" value="PAZ"/>
    <property type="match status" value="1"/>
</dbReference>
<dbReference type="InterPro" id="IPR036085">
    <property type="entry name" value="PAZ_dom_sf"/>
</dbReference>
<dbReference type="Proteomes" id="UP000008281">
    <property type="component" value="Unassembled WGS sequence"/>
</dbReference>
<evidence type="ECO:0000256" key="2">
    <source>
        <dbReference type="SAM" id="MobiDB-lite"/>
    </source>
</evidence>
<dbReference type="Gene3D" id="3.30.420.10">
    <property type="entry name" value="Ribonuclease H-like superfamily/Ribonuclease H"/>
    <property type="match status" value="1"/>
</dbReference>
<dbReference type="InParanoid" id="E3LKP0"/>